<evidence type="ECO:0000313" key="2">
    <source>
        <dbReference type="Proteomes" id="UP000824633"/>
    </source>
</evidence>
<evidence type="ECO:0000313" key="1">
    <source>
        <dbReference type="EMBL" id="BCZ47338.1"/>
    </source>
</evidence>
<dbReference type="Proteomes" id="UP000824633">
    <property type="component" value="Chromosome"/>
</dbReference>
<dbReference type="RefSeq" id="WP_224033685.1">
    <property type="nucleotide sequence ID" value="NZ_AP024849.1"/>
</dbReference>
<gene>
    <name evidence="1" type="ORF">psyc5s11_34050</name>
</gene>
<organism evidence="1 2">
    <name type="scientific">Clostridium gelidum</name>
    <dbReference type="NCBI Taxonomy" id="704125"/>
    <lineage>
        <taxon>Bacteria</taxon>
        <taxon>Bacillati</taxon>
        <taxon>Bacillota</taxon>
        <taxon>Clostridia</taxon>
        <taxon>Eubacteriales</taxon>
        <taxon>Clostridiaceae</taxon>
        <taxon>Clostridium</taxon>
    </lineage>
</organism>
<keyword evidence="2" id="KW-1185">Reference proteome</keyword>
<reference evidence="2" key="1">
    <citation type="submission" date="2021-07" db="EMBL/GenBank/DDBJ databases">
        <title>Complete genome sequencing of a Clostridium isolate.</title>
        <authorList>
            <person name="Ueki A."/>
            <person name="Tonouchi A."/>
        </authorList>
    </citation>
    <scope>NUCLEOTIDE SEQUENCE [LARGE SCALE GENOMIC DNA]</scope>
    <source>
        <strain evidence="2">C5S11</strain>
    </source>
</reference>
<sequence length="214" mass="25572">MEFMDEKIASLQKQAQMARKYNQLKKDEYEEVIEEEEIKELTQEEVTLAIKDGALEQNGENLIFESKSCFEGKVIIPMLKDFFDEYEENDISYCWNKKQVLSVLLSKTEFQEDIDNIDNFKEKAKNFLKEKSMYIEFSDEEKQEYKNYTKYIITSRMPTALDYIYQYIVYIDLETECISMLFTCLEKDKKQWEKIIIGISDLIEINEGDKENNE</sequence>
<accession>A0ABN6J0Q5</accession>
<protein>
    <submittedName>
        <fullName evidence="1">Uncharacterized protein</fullName>
    </submittedName>
</protein>
<dbReference type="EMBL" id="AP024849">
    <property type="protein sequence ID" value="BCZ47338.1"/>
    <property type="molecule type" value="Genomic_DNA"/>
</dbReference>
<proteinExistence type="predicted"/>
<name>A0ABN6J0Q5_9CLOT</name>